<dbReference type="InterPro" id="IPR036388">
    <property type="entry name" value="WH-like_DNA-bd_sf"/>
</dbReference>
<dbReference type="InterPro" id="IPR002577">
    <property type="entry name" value="HTH_HxlR"/>
</dbReference>
<dbReference type="InterPro" id="IPR036390">
    <property type="entry name" value="WH_DNA-bd_sf"/>
</dbReference>
<feature type="domain" description="HTH hxlR-type" evidence="4">
    <location>
        <begin position="10"/>
        <end position="109"/>
    </location>
</feature>
<keyword evidence="2" id="KW-0238">DNA-binding</keyword>
<protein>
    <submittedName>
        <fullName evidence="5">Helix-turn-helix transcriptional regulator</fullName>
    </submittedName>
</protein>
<dbReference type="SUPFAM" id="SSF46785">
    <property type="entry name" value="Winged helix' DNA-binding domain"/>
    <property type="match status" value="1"/>
</dbReference>
<dbReference type="Pfam" id="PF01638">
    <property type="entry name" value="HxlR"/>
    <property type="match status" value="1"/>
</dbReference>
<evidence type="ECO:0000256" key="1">
    <source>
        <dbReference type="ARBA" id="ARBA00023015"/>
    </source>
</evidence>
<keyword evidence="6" id="KW-1185">Reference proteome</keyword>
<dbReference type="Proteomes" id="UP000606600">
    <property type="component" value="Unassembled WGS sequence"/>
</dbReference>
<keyword evidence="1" id="KW-0805">Transcription regulation</keyword>
<reference evidence="5 6" key="1">
    <citation type="submission" date="2020-09" db="EMBL/GenBank/DDBJ databases">
        <title>Novel species of Mucilaginibacter isolated from a glacier on the Tibetan Plateau.</title>
        <authorList>
            <person name="Liu Q."/>
            <person name="Xin Y.-H."/>
        </authorList>
    </citation>
    <scope>NUCLEOTIDE SEQUENCE [LARGE SCALE GENOMIC DNA]</scope>
    <source>
        <strain evidence="5 6">ZT4R22</strain>
    </source>
</reference>
<accession>A0ABR7WLU2</accession>
<dbReference type="PROSITE" id="PS51118">
    <property type="entry name" value="HTH_HXLR"/>
    <property type="match status" value="1"/>
</dbReference>
<dbReference type="PANTHER" id="PTHR33204">
    <property type="entry name" value="TRANSCRIPTIONAL REGULATOR, MARR FAMILY"/>
    <property type="match status" value="1"/>
</dbReference>
<dbReference type="Gene3D" id="1.10.10.10">
    <property type="entry name" value="Winged helix-like DNA-binding domain superfamily/Winged helix DNA-binding domain"/>
    <property type="match status" value="1"/>
</dbReference>
<evidence type="ECO:0000259" key="4">
    <source>
        <dbReference type="PROSITE" id="PS51118"/>
    </source>
</evidence>
<gene>
    <name evidence="5" type="ORF">IDJ77_05615</name>
</gene>
<organism evidence="5 6">
    <name type="scientific">Mucilaginibacter pankratovii</name>
    <dbReference type="NCBI Taxonomy" id="2772110"/>
    <lineage>
        <taxon>Bacteria</taxon>
        <taxon>Pseudomonadati</taxon>
        <taxon>Bacteroidota</taxon>
        <taxon>Sphingobacteriia</taxon>
        <taxon>Sphingobacteriales</taxon>
        <taxon>Sphingobacteriaceae</taxon>
        <taxon>Mucilaginibacter</taxon>
    </lineage>
</organism>
<evidence type="ECO:0000256" key="3">
    <source>
        <dbReference type="ARBA" id="ARBA00023163"/>
    </source>
</evidence>
<proteinExistence type="predicted"/>
<evidence type="ECO:0000313" key="5">
    <source>
        <dbReference type="EMBL" id="MBD1363285.1"/>
    </source>
</evidence>
<dbReference type="PANTHER" id="PTHR33204:SF18">
    <property type="entry name" value="TRANSCRIPTIONAL REGULATORY PROTEIN"/>
    <property type="match status" value="1"/>
</dbReference>
<evidence type="ECO:0000256" key="2">
    <source>
        <dbReference type="ARBA" id="ARBA00023125"/>
    </source>
</evidence>
<keyword evidence="3" id="KW-0804">Transcription</keyword>
<sequence>MKESKQRPGDPVGSALDIVGDKWSLMIIWNMIMHGKHTYNELLKSNEGIATNILASRLAKLEAAGLLTKETHPDSKAKILYRLTHKGIDLLPALVELMLWAHAYLPIHSAGDAYTKLLKQNKEAFVKRIVEDLKNK</sequence>
<dbReference type="RefSeq" id="WP_191187940.1">
    <property type="nucleotide sequence ID" value="NZ_JACWMY010000002.1"/>
</dbReference>
<name>A0ABR7WLU2_9SPHI</name>
<comment type="caution">
    <text evidence="5">The sequence shown here is derived from an EMBL/GenBank/DDBJ whole genome shotgun (WGS) entry which is preliminary data.</text>
</comment>
<dbReference type="EMBL" id="JACWMY010000002">
    <property type="protein sequence ID" value="MBD1363285.1"/>
    <property type="molecule type" value="Genomic_DNA"/>
</dbReference>
<evidence type="ECO:0000313" key="6">
    <source>
        <dbReference type="Proteomes" id="UP000606600"/>
    </source>
</evidence>